<protein>
    <recommendedName>
        <fullName evidence="4">PE-PGRS family protein</fullName>
    </recommendedName>
</protein>
<dbReference type="PROSITE" id="PS51318">
    <property type="entry name" value="TAT"/>
    <property type="match status" value="1"/>
</dbReference>
<dbReference type="RefSeq" id="WP_240259378.1">
    <property type="nucleotide sequence ID" value="NZ_CP092488.2"/>
</dbReference>
<dbReference type="InterPro" id="IPR006311">
    <property type="entry name" value="TAT_signal"/>
</dbReference>
<accession>A0ABY3VIT0</accession>
<keyword evidence="1" id="KW-0732">Signal</keyword>
<gene>
    <name evidence="2" type="ORF">MKK62_19235</name>
</gene>
<evidence type="ECO:0000256" key="1">
    <source>
        <dbReference type="SAM" id="SignalP"/>
    </source>
</evidence>
<keyword evidence="3" id="KW-1185">Reference proteome</keyword>
<evidence type="ECO:0000313" key="2">
    <source>
        <dbReference type="EMBL" id="UMB68531.1"/>
    </source>
</evidence>
<evidence type="ECO:0000313" key="3">
    <source>
        <dbReference type="Proteomes" id="UP001055336"/>
    </source>
</evidence>
<feature type="chain" id="PRO_5047350589" description="PE-PGRS family protein" evidence="1">
    <location>
        <begin position="36"/>
        <end position="168"/>
    </location>
</feature>
<reference evidence="2" key="1">
    <citation type="submission" date="2022-08" db="EMBL/GenBank/DDBJ databases">
        <title>Whole genome sequencing of non-tuberculosis mycobacteria type-strains.</title>
        <authorList>
            <person name="Igarashi Y."/>
            <person name="Osugi A."/>
            <person name="Mitarai S."/>
        </authorList>
    </citation>
    <scope>NUCLEOTIDE SEQUENCE</scope>
    <source>
        <strain evidence="2">DSM 45127</strain>
    </source>
</reference>
<dbReference type="Proteomes" id="UP001055336">
    <property type="component" value="Chromosome"/>
</dbReference>
<proteinExistence type="predicted"/>
<evidence type="ECO:0008006" key="4">
    <source>
        <dbReference type="Google" id="ProtNLM"/>
    </source>
</evidence>
<dbReference type="EMBL" id="CP092488">
    <property type="protein sequence ID" value="UMB68531.1"/>
    <property type="molecule type" value="Genomic_DNA"/>
</dbReference>
<organism evidence="2 3">
    <name type="scientific">Mycobacterium paraterrae</name>
    <dbReference type="NCBI Taxonomy" id="577492"/>
    <lineage>
        <taxon>Bacteria</taxon>
        <taxon>Bacillati</taxon>
        <taxon>Actinomycetota</taxon>
        <taxon>Actinomycetes</taxon>
        <taxon>Mycobacteriales</taxon>
        <taxon>Mycobacteriaceae</taxon>
        <taxon>Mycobacterium</taxon>
    </lineage>
</organism>
<feature type="signal peptide" evidence="1">
    <location>
        <begin position="1"/>
        <end position="35"/>
    </location>
</feature>
<name>A0ABY3VIT0_9MYCO</name>
<sequence>MSNRKRNRRYLVGVELAIGAAVIAATVASASAANADSGIDVQLDPFELLFGDTGFNSWTVAADSSLLSSDPVLAADLATSVDDFHTGFSDFSLVPTDPFSVLVTYVDPAAFSDYPDFGGLPVDGIGDLAVGLDYAVYASGLGPVLDPVIGGFFLPIELPYFLEFLFGA</sequence>